<accession>A0A8J2U5M5</accession>
<dbReference type="Gene3D" id="3.40.50.10220">
    <property type="entry name" value="DNA polymerase III, psi subunit"/>
    <property type="match status" value="1"/>
</dbReference>
<dbReference type="OrthoDB" id="5682636at2"/>
<dbReference type="AlphaFoldDB" id="A0A8J2U5M5"/>
<name>A0A8J2U5M5_9GAMM</name>
<dbReference type="Proteomes" id="UP000619743">
    <property type="component" value="Unassembled WGS sequence"/>
</dbReference>
<reference evidence="2" key="1">
    <citation type="journal article" date="2019" name="Int. J. Syst. Evol. Microbiol.">
        <title>The Global Catalogue of Microorganisms (GCM) 10K type strain sequencing project: providing services to taxonomists for standard genome sequencing and annotation.</title>
        <authorList>
            <consortium name="The Broad Institute Genomics Platform"/>
            <consortium name="The Broad Institute Genome Sequencing Center for Infectious Disease"/>
            <person name="Wu L."/>
            <person name="Ma J."/>
        </authorList>
    </citation>
    <scope>NUCLEOTIDE SEQUENCE [LARGE SCALE GENOMIC DNA]</scope>
    <source>
        <strain evidence="2">CGMCC 1.10130</strain>
    </source>
</reference>
<dbReference type="RefSeq" id="WP_087505819.1">
    <property type="nucleotide sequence ID" value="NZ_BMDX01000010.1"/>
</dbReference>
<dbReference type="InterPro" id="IPR036654">
    <property type="entry name" value="DNA_pol_III_psi_sf"/>
</dbReference>
<dbReference type="SUPFAM" id="SSF102220">
    <property type="entry name" value="DNA polymerase III psi subunit"/>
    <property type="match status" value="1"/>
</dbReference>
<gene>
    <name evidence="1" type="ORF">GCM10011369_21450</name>
</gene>
<protein>
    <recommendedName>
        <fullName evidence="3">DNA polymerase III subunit psi</fullName>
    </recommendedName>
</protein>
<dbReference type="GO" id="GO:0008408">
    <property type="term" value="F:3'-5' exonuclease activity"/>
    <property type="evidence" value="ECO:0007669"/>
    <property type="project" value="InterPro"/>
</dbReference>
<evidence type="ECO:0000313" key="1">
    <source>
        <dbReference type="EMBL" id="GGA79220.1"/>
    </source>
</evidence>
<dbReference type="GO" id="GO:0006260">
    <property type="term" value="P:DNA replication"/>
    <property type="evidence" value="ECO:0007669"/>
    <property type="project" value="InterPro"/>
</dbReference>
<evidence type="ECO:0008006" key="3">
    <source>
        <dbReference type="Google" id="ProtNLM"/>
    </source>
</evidence>
<keyword evidence="2" id="KW-1185">Reference proteome</keyword>
<comment type="caution">
    <text evidence="1">The sequence shown here is derived from an EMBL/GenBank/DDBJ whole genome shotgun (WGS) entry which is preliminary data.</text>
</comment>
<dbReference type="Pfam" id="PF03603">
    <property type="entry name" value="DNA_III_psi"/>
    <property type="match status" value="1"/>
</dbReference>
<organism evidence="1 2">
    <name type="scientific">Neiella marina</name>
    <dbReference type="NCBI Taxonomy" id="508461"/>
    <lineage>
        <taxon>Bacteria</taxon>
        <taxon>Pseudomonadati</taxon>
        <taxon>Pseudomonadota</taxon>
        <taxon>Gammaproteobacteria</taxon>
        <taxon>Alteromonadales</taxon>
        <taxon>Echinimonadaceae</taxon>
        <taxon>Neiella</taxon>
    </lineage>
</organism>
<dbReference type="GO" id="GO:0003887">
    <property type="term" value="F:DNA-directed DNA polymerase activity"/>
    <property type="evidence" value="ECO:0007669"/>
    <property type="project" value="InterPro"/>
</dbReference>
<evidence type="ECO:0000313" key="2">
    <source>
        <dbReference type="Proteomes" id="UP000619743"/>
    </source>
</evidence>
<dbReference type="EMBL" id="BMDX01000010">
    <property type="protein sequence ID" value="GGA79220.1"/>
    <property type="molecule type" value="Genomic_DNA"/>
</dbReference>
<dbReference type="InterPro" id="IPR004615">
    <property type="entry name" value="DNA_pol_III_psi"/>
</dbReference>
<proteinExistence type="predicted"/>
<sequence length="139" mass="15246">MNQAQWQVLQAMGIDCWQQKAPGEQVGAIGVFAAPTKVPSFAVVTNSRDVGEHRPLLSSIISAVGWQPHDYLLIDDASALTAQQRASVDGVWWLSGPPMEHLFGDQCQHISSVSLPELATNRAEKGALWQQLKGWRQTT</sequence>